<keyword evidence="5 7" id="KW-1133">Transmembrane helix</keyword>
<name>A0A1Y5TNI7_9RHOB</name>
<proteinExistence type="inferred from homology"/>
<keyword evidence="3" id="KW-1003">Cell membrane</keyword>
<dbReference type="Proteomes" id="UP000193870">
    <property type="component" value="Unassembled WGS sequence"/>
</dbReference>
<dbReference type="OrthoDB" id="9805108at2"/>
<dbReference type="PROSITE" id="PS50928">
    <property type="entry name" value="ABC_TM1"/>
    <property type="match status" value="1"/>
</dbReference>
<feature type="transmembrane region" description="Helical" evidence="7">
    <location>
        <begin position="7"/>
        <end position="32"/>
    </location>
</feature>
<dbReference type="STRING" id="315423.SAMN04488020_11542"/>
<comment type="subcellular location">
    <subcellularLocation>
        <location evidence="1 7">Cell membrane</location>
        <topology evidence="1 7">Multi-pass membrane protein</topology>
    </subcellularLocation>
</comment>
<dbReference type="Pfam" id="PF00528">
    <property type="entry name" value="BPD_transp_1"/>
    <property type="match status" value="1"/>
</dbReference>
<dbReference type="GO" id="GO:0055085">
    <property type="term" value="P:transmembrane transport"/>
    <property type="evidence" value="ECO:0007669"/>
    <property type="project" value="InterPro"/>
</dbReference>
<feature type="domain" description="ABC transmembrane type-1" evidence="8">
    <location>
        <begin position="66"/>
        <end position="278"/>
    </location>
</feature>
<dbReference type="InterPro" id="IPR035906">
    <property type="entry name" value="MetI-like_sf"/>
</dbReference>
<dbReference type="AlphaFoldDB" id="A0A1Y5TNI7"/>
<accession>A0A1Y5TNI7</accession>
<reference evidence="9 10" key="1">
    <citation type="submission" date="2017-03" db="EMBL/GenBank/DDBJ databases">
        <authorList>
            <person name="Afonso C.L."/>
            <person name="Miller P.J."/>
            <person name="Scott M.A."/>
            <person name="Spackman E."/>
            <person name="Goraichik I."/>
            <person name="Dimitrov K.M."/>
            <person name="Suarez D.L."/>
            <person name="Swayne D.E."/>
        </authorList>
    </citation>
    <scope>NUCLEOTIDE SEQUENCE [LARGE SCALE GENOMIC DNA]</scope>
    <source>
        <strain evidence="9 10">CECT 7066</strain>
    </source>
</reference>
<dbReference type="GO" id="GO:0005886">
    <property type="term" value="C:plasma membrane"/>
    <property type="evidence" value="ECO:0007669"/>
    <property type="project" value="UniProtKB-SubCell"/>
</dbReference>
<keyword evidence="2 7" id="KW-0813">Transport</keyword>
<feature type="transmembrane region" description="Helical" evidence="7">
    <location>
        <begin position="260"/>
        <end position="282"/>
    </location>
</feature>
<keyword evidence="4 7" id="KW-0812">Transmembrane</keyword>
<keyword evidence="6 7" id="KW-0472">Membrane</keyword>
<evidence type="ECO:0000313" key="9">
    <source>
        <dbReference type="EMBL" id="SLN68223.1"/>
    </source>
</evidence>
<dbReference type="InterPro" id="IPR000515">
    <property type="entry name" value="MetI-like"/>
</dbReference>
<dbReference type="PANTHER" id="PTHR43005">
    <property type="entry name" value="BLR7065 PROTEIN"/>
    <property type="match status" value="1"/>
</dbReference>
<evidence type="ECO:0000256" key="6">
    <source>
        <dbReference type="ARBA" id="ARBA00023136"/>
    </source>
</evidence>
<dbReference type="EMBL" id="FWFV01000014">
    <property type="protein sequence ID" value="SLN68223.1"/>
    <property type="molecule type" value="Genomic_DNA"/>
</dbReference>
<dbReference type="PANTHER" id="PTHR43005:SF1">
    <property type="entry name" value="SPERMIDINE_PUTRESCINE TRANSPORT SYSTEM PERMEASE PROTEIN"/>
    <property type="match status" value="1"/>
</dbReference>
<dbReference type="RefSeq" id="WP_085855395.1">
    <property type="nucleotide sequence ID" value="NZ_FOPF01000015.1"/>
</dbReference>
<evidence type="ECO:0000313" key="10">
    <source>
        <dbReference type="Proteomes" id="UP000193870"/>
    </source>
</evidence>
<dbReference type="CDD" id="cd06261">
    <property type="entry name" value="TM_PBP2"/>
    <property type="match status" value="1"/>
</dbReference>
<comment type="similarity">
    <text evidence="7">Belongs to the binding-protein-dependent transport system permease family.</text>
</comment>
<evidence type="ECO:0000256" key="7">
    <source>
        <dbReference type="RuleBase" id="RU363032"/>
    </source>
</evidence>
<keyword evidence="10" id="KW-1185">Reference proteome</keyword>
<evidence type="ECO:0000256" key="4">
    <source>
        <dbReference type="ARBA" id="ARBA00022692"/>
    </source>
</evidence>
<feature type="transmembrane region" description="Helical" evidence="7">
    <location>
        <begin position="104"/>
        <end position="130"/>
    </location>
</feature>
<protein>
    <submittedName>
        <fullName evidence="9">Lactose transport system permease protein LacF</fullName>
    </submittedName>
</protein>
<dbReference type="Gene3D" id="1.10.3720.10">
    <property type="entry name" value="MetI-like"/>
    <property type="match status" value="1"/>
</dbReference>
<evidence type="ECO:0000256" key="2">
    <source>
        <dbReference type="ARBA" id="ARBA00022448"/>
    </source>
</evidence>
<gene>
    <name evidence="9" type="primary">lacF_7</name>
    <name evidence="9" type="ORF">PAM7066_03438</name>
</gene>
<organism evidence="9 10">
    <name type="scientific">Palleronia marisminoris</name>
    <dbReference type="NCBI Taxonomy" id="315423"/>
    <lineage>
        <taxon>Bacteria</taxon>
        <taxon>Pseudomonadati</taxon>
        <taxon>Pseudomonadota</taxon>
        <taxon>Alphaproteobacteria</taxon>
        <taxon>Rhodobacterales</taxon>
        <taxon>Roseobacteraceae</taxon>
        <taxon>Palleronia</taxon>
    </lineage>
</organism>
<sequence length="291" mass="32500">MVRWQRGLWLFFVPSFGLLAVVLLWPLGYAIYLSFFDYYLGSNVRSFIGLGNYVDLLTEQRLWRSMWTTIVIAFGSVGLEFVVGFALALALYRLNSSARVFSVLLFLPHIVTPVVAALFLKWMLAANWGFVDATLLTFGITPPDWLGDPFWAKISVILADAWIFTPLIMMVLYAGLQGLDESLIEAAQIDGASNWRILRHVIIPALIPAIIFTISVRLMDVFRFFDIIYVLTGGGPGTATETITIYTYQLGFRMLQVGKASALGVITLVIVAALLLTINRLLNSIYRGGDR</sequence>
<evidence type="ECO:0000259" key="8">
    <source>
        <dbReference type="PROSITE" id="PS50928"/>
    </source>
</evidence>
<dbReference type="SUPFAM" id="SSF161098">
    <property type="entry name" value="MetI-like"/>
    <property type="match status" value="1"/>
</dbReference>
<feature type="transmembrane region" description="Helical" evidence="7">
    <location>
        <begin position="150"/>
        <end position="176"/>
    </location>
</feature>
<feature type="transmembrane region" description="Helical" evidence="7">
    <location>
        <begin position="197"/>
        <end position="216"/>
    </location>
</feature>
<feature type="transmembrane region" description="Helical" evidence="7">
    <location>
        <begin position="66"/>
        <end position="92"/>
    </location>
</feature>
<evidence type="ECO:0000256" key="1">
    <source>
        <dbReference type="ARBA" id="ARBA00004651"/>
    </source>
</evidence>
<evidence type="ECO:0000256" key="5">
    <source>
        <dbReference type="ARBA" id="ARBA00022989"/>
    </source>
</evidence>
<evidence type="ECO:0000256" key="3">
    <source>
        <dbReference type="ARBA" id="ARBA00022475"/>
    </source>
</evidence>